<dbReference type="GO" id="GO:0016491">
    <property type="term" value="F:oxidoreductase activity"/>
    <property type="evidence" value="ECO:0007669"/>
    <property type="project" value="UniProtKB-KW"/>
</dbReference>
<feature type="compositionally biased region" description="Low complexity" evidence="6">
    <location>
        <begin position="130"/>
        <end position="149"/>
    </location>
</feature>
<name>A0A0U5CGA8_ASPCI</name>
<evidence type="ECO:0000256" key="4">
    <source>
        <dbReference type="ARBA" id="ARBA00023002"/>
    </source>
</evidence>
<evidence type="ECO:0000313" key="11">
    <source>
        <dbReference type="Proteomes" id="UP000054771"/>
    </source>
</evidence>
<evidence type="ECO:0000256" key="5">
    <source>
        <dbReference type="ARBA" id="ARBA00023180"/>
    </source>
</evidence>
<dbReference type="InterPro" id="IPR011706">
    <property type="entry name" value="Cu-oxidase_C"/>
</dbReference>
<organism evidence="10 11">
    <name type="scientific">Aspergillus calidoustus</name>
    <dbReference type="NCBI Taxonomy" id="454130"/>
    <lineage>
        <taxon>Eukaryota</taxon>
        <taxon>Fungi</taxon>
        <taxon>Dikarya</taxon>
        <taxon>Ascomycota</taxon>
        <taxon>Pezizomycotina</taxon>
        <taxon>Eurotiomycetes</taxon>
        <taxon>Eurotiomycetidae</taxon>
        <taxon>Eurotiales</taxon>
        <taxon>Aspergillaceae</taxon>
        <taxon>Aspergillus</taxon>
        <taxon>Aspergillus subgen. Nidulantes</taxon>
    </lineage>
</organism>
<accession>A0A0U5CGA8</accession>
<keyword evidence="2" id="KW-0479">Metal-binding</keyword>
<dbReference type="EMBL" id="CDMC01000014">
    <property type="protein sequence ID" value="CEL09497.1"/>
    <property type="molecule type" value="Genomic_DNA"/>
</dbReference>
<feature type="transmembrane region" description="Helical" evidence="7">
    <location>
        <begin position="523"/>
        <end position="544"/>
    </location>
</feature>
<protein>
    <recommendedName>
        <fullName evidence="12">Multicopper oxidase</fullName>
    </recommendedName>
</protein>
<evidence type="ECO:0000256" key="7">
    <source>
        <dbReference type="SAM" id="Phobius"/>
    </source>
</evidence>
<dbReference type="OMA" id="WEVSYQY"/>
<dbReference type="Pfam" id="PF07731">
    <property type="entry name" value="Cu-oxidase_2"/>
    <property type="match status" value="1"/>
</dbReference>
<dbReference type="PANTHER" id="PTHR11709">
    <property type="entry name" value="MULTI-COPPER OXIDASE"/>
    <property type="match status" value="1"/>
</dbReference>
<comment type="similarity">
    <text evidence="1">Belongs to the multicopper oxidase family.</text>
</comment>
<feature type="domain" description="Plastocyanin-like" evidence="8">
    <location>
        <begin position="211"/>
        <end position="290"/>
    </location>
</feature>
<gene>
    <name evidence="10" type="ORF">ASPCAL12632</name>
</gene>
<dbReference type="PROSITE" id="PS00080">
    <property type="entry name" value="MULTICOPPER_OXIDASE2"/>
    <property type="match status" value="1"/>
</dbReference>
<evidence type="ECO:0000313" key="10">
    <source>
        <dbReference type="EMBL" id="CEL09497.1"/>
    </source>
</evidence>
<keyword evidence="11" id="KW-1185">Reference proteome</keyword>
<proteinExistence type="inferred from homology"/>
<dbReference type="InterPro" id="IPR045087">
    <property type="entry name" value="Cu-oxidase_fam"/>
</dbReference>
<feature type="region of interest" description="Disordered" evidence="6">
    <location>
        <begin position="119"/>
        <end position="149"/>
    </location>
</feature>
<dbReference type="PANTHER" id="PTHR11709:SF488">
    <property type="entry name" value="LACCASE-RELATED"/>
    <property type="match status" value="1"/>
</dbReference>
<keyword evidence="7" id="KW-0812">Transmembrane</keyword>
<dbReference type="PROSITE" id="PS00079">
    <property type="entry name" value="MULTICOPPER_OXIDASE1"/>
    <property type="match status" value="1"/>
</dbReference>
<dbReference type="AlphaFoldDB" id="A0A0U5CGA8"/>
<evidence type="ECO:0000256" key="1">
    <source>
        <dbReference type="ARBA" id="ARBA00010609"/>
    </source>
</evidence>
<evidence type="ECO:0000256" key="2">
    <source>
        <dbReference type="ARBA" id="ARBA00022723"/>
    </source>
</evidence>
<keyword evidence="4" id="KW-0560">Oxidoreductase</keyword>
<dbReference type="SUPFAM" id="SSF49503">
    <property type="entry name" value="Cupredoxins"/>
    <property type="match status" value="2"/>
</dbReference>
<dbReference type="InterPro" id="IPR033138">
    <property type="entry name" value="Cu_oxidase_CS"/>
</dbReference>
<dbReference type="Proteomes" id="UP000054771">
    <property type="component" value="Unassembled WGS sequence"/>
</dbReference>
<evidence type="ECO:0000259" key="9">
    <source>
        <dbReference type="Pfam" id="PF07731"/>
    </source>
</evidence>
<keyword evidence="5" id="KW-0325">Glycoprotein</keyword>
<dbReference type="InterPro" id="IPR002355">
    <property type="entry name" value="Cu_oxidase_Cu_BS"/>
</dbReference>
<evidence type="ECO:0008006" key="12">
    <source>
        <dbReference type="Google" id="ProtNLM"/>
    </source>
</evidence>
<evidence type="ECO:0000259" key="8">
    <source>
        <dbReference type="Pfam" id="PF00394"/>
    </source>
</evidence>
<dbReference type="OrthoDB" id="2121828at2759"/>
<feature type="domain" description="Plastocyanin-like" evidence="9">
    <location>
        <begin position="383"/>
        <end position="497"/>
    </location>
</feature>
<dbReference type="InterPro" id="IPR008972">
    <property type="entry name" value="Cupredoxin"/>
</dbReference>
<sequence>MIRPAPSRRRPFEDMAAGTVEREQLLQAERDAVSILLNDWTHDLSDTIFSRYFETGAFPSCVDSILANGLGRVECLPRYMLDAGPGLGLTDEVNATHHDHSATMTTSVMQMPSMARRMEDSAENNPHDQMSMSPMSTTNPSESTMSTTGGMTMPSSDTMGESMSLGPRGCMPPMMFRPGYDINSLPAETCVNTTSEQLVINANASQGWLALNLVNSGAVSNLKVSLDSHSMHVYAADGLYVTPQEVKVLEIALGQRYSVMIELDQSPGNYYLRFATYPNGDMQQVLEGQAIVSYSTTGNDTISVDPMSVWMLTNGSATQDANELVESRLAPFEGNRPPTTAADVTRFFNINQTDIVTWVVDQYPYAEPTIPIIYGNMSDGWNANTTLHSPTNSTVDIVMNVANGSLDTMGHPMHLHGHKFWVLGSGSGSFPYQSVAEAPPSLINLDNPPYRDTANLPPSGWLAIRYITDNPGAWILHCHIQWHIVSGMAVVLVEGEDQLDALIRQGNSPDPTTPLKSGTAPSYIVNFFGSLIVLGTMLNALVAFP</sequence>
<keyword evidence="3" id="KW-0732">Signal</keyword>
<reference evidence="11" key="1">
    <citation type="journal article" date="2016" name="Genome Announc.">
        <title>Draft genome sequences of fungus Aspergillus calidoustus.</title>
        <authorList>
            <person name="Horn F."/>
            <person name="Linde J."/>
            <person name="Mattern D.J."/>
            <person name="Walther G."/>
            <person name="Guthke R."/>
            <person name="Scherlach K."/>
            <person name="Martin K."/>
            <person name="Brakhage A.A."/>
            <person name="Petzke L."/>
            <person name="Valiante V."/>
        </authorList>
    </citation>
    <scope>NUCLEOTIDE SEQUENCE [LARGE SCALE GENOMIC DNA]</scope>
    <source>
        <strain evidence="11">SF006504</strain>
    </source>
</reference>
<dbReference type="Gene3D" id="2.60.40.420">
    <property type="entry name" value="Cupredoxins - blue copper proteins"/>
    <property type="match status" value="2"/>
</dbReference>
<dbReference type="InterPro" id="IPR001117">
    <property type="entry name" value="Cu-oxidase_2nd"/>
</dbReference>
<evidence type="ECO:0000256" key="6">
    <source>
        <dbReference type="SAM" id="MobiDB-lite"/>
    </source>
</evidence>
<keyword evidence="7" id="KW-0472">Membrane</keyword>
<dbReference type="GO" id="GO:0005507">
    <property type="term" value="F:copper ion binding"/>
    <property type="evidence" value="ECO:0007669"/>
    <property type="project" value="InterPro"/>
</dbReference>
<dbReference type="Pfam" id="PF00394">
    <property type="entry name" value="Cu-oxidase"/>
    <property type="match status" value="1"/>
</dbReference>
<dbReference type="STRING" id="454130.A0A0U5CGA8"/>
<keyword evidence="7" id="KW-1133">Transmembrane helix</keyword>
<evidence type="ECO:0000256" key="3">
    <source>
        <dbReference type="ARBA" id="ARBA00022729"/>
    </source>
</evidence>